<dbReference type="CDD" id="cd00303">
    <property type="entry name" value="retropepsin_like"/>
    <property type="match status" value="1"/>
</dbReference>
<evidence type="ECO:0000313" key="5">
    <source>
        <dbReference type="Proteomes" id="UP000215914"/>
    </source>
</evidence>
<feature type="compositionally biased region" description="Basic and acidic residues" evidence="2">
    <location>
        <begin position="311"/>
        <end position="320"/>
    </location>
</feature>
<dbReference type="Gramene" id="mRNA:HanXRQr2_Chr05g0217861">
    <property type="protein sequence ID" value="CDS:HanXRQr2_Chr05g0217861.1"/>
    <property type="gene ID" value="HanXRQr2_Chr05g0217861"/>
</dbReference>
<gene>
    <name evidence="4" type="ORF">HanXRQr2_Chr05g0217861</name>
</gene>
<feature type="region of interest" description="Disordered" evidence="2">
    <location>
        <begin position="310"/>
        <end position="348"/>
    </location>
</feature>
<comment type="caution">
    <text evidence="4">The sequence shown here is derived from an EMBL/GenBank/DDBJ whole genome shotgun (WGS) entry which is preliminary data.</text>
</comment>
<proteinExistence type="predicted"/>
<evidence type="ECO:0000256" key="2">
    <source>
        <dbReference type="SAM" id="MobiDB-lite"/>
    </source>
</evidence>
<dbReference type="PROSITE" id="PS00141">
    <property type="entry name" value="ASP_PROTEASE"/>
    <property type="match status" value="1"/>
</dbReference>
<dbReference type="GO" id="GO:0006508">
    <property type="term" value="P:proteolysis"/>
    <property type="evidence" value="ECO:0007669"/>
    <property type="project" value="InterPro"/>
</dbReference>
<reference evidence="4" key="2">
    <citation type="submission" date="2020-06" db="EMBL/GenBank/DDBJ databases">
        <title>Helianthus annuus Genome sequencing and assembly Release 2.</title>
        <authorList>
            <person name="Gouzy J."/>
            <person name="Langlade N."/>
            <person name="Munos S."/>
        </authorList>
    </citation>
    <scope>NUCLEOTIDE SEQUENCE</scope>
    <source>
        <tissue evidence="4">Leaves</tissue>
    </source>
</reference>
<dbReference type="InterPro" id="IPR021109">
    <property type="entry name" value="Peptidase_aspartic_dom_sf"/>
</dbReference>
<dbReference type="Pfam" id="PF13975">
    <property type="entry name" value="gag-asp_proteas"/>
    <property type="match status" value="1"/>
</dbReference>
<dbReference type="Proteomes" id="UP000215914">
    <property type="component" value="Unassembled WGS sequence"/>
</dbReference>
<keyword evidence="1" id="KW-0175">Coiled coil</keyword>
<feature type="domain" description="Ty3 transposon capsid-like protein" evidence="3">
    <location>
        <begin position="151"/>
        <end position="316"/>
    </location>
</feature>
<dbReference type="InterPro" id="IPR045358">
    <property type="entry name" value="Ty3_capsid"/>
</dbReference>
<feature type="coiled-coil region" evidence="1">
    <location>
        <begin position="38"/>
        <end position="72"/>
    </location>
</feature>
<dbReference type="AlphaFoldDB" id="A0A9K3J0N8"/>
<feature type="region of interest" description="Disordered" evidence="2">
    <location>
        <begin position="1"/>
        <end position="35"/>
    </location>
</feature>
<feature type="compositionally biased region" description="Basic and acidic residues" evidence="2">
    <location>
        <begin position="15"/>
        <end position="35"/>
    </location>
</feature>
<dbReference type="EMBL" id="MNCJ02000320">
    <property type="protein sequence ID" value="KAF5806142.1"/>
    <property type="molecule type" value="Genomic_DNA"/>
</dbReference>
<dbReference type="Pfam" id="PF19259">
    <property type="entry name" value="Ty3_capsid"/>
    <property type="match status" value="1"/>
</dbReference>
<evidence type="ECO:0000313" key="4">
    <source>
        <dbReference type="EMBL" id="KAF5806142.1"/>
    </source>
</evidence>
<dbReference type="PANTHER" id="PTHR15503:SF45">
    <property type="entry name" value="RNA-DIRECTED DNA POLYMERASE HOMOLOG"/>
    <property type="match status" value="1"/>
</dbReference>
<dbReference type="InterPro" id="IPR032567">
    <property type="entry name" value="RTL1-rel"/>
</dbReference>
<reference evidence="4" key="1">
    <citation type="journal article" date="2017" name="Nature">
        <title>The sunflower genome provides insights into oil metabolism, flowering and Asterid evolution.</title>
        <authorList>
            <person name="Badouin H."/>
            <person name="Gouzy J."/>
            <person name="Grassa C.J."/>
            <person name="Murat F."/>
            <person name="Staton S.E."/>
            <person name="Cottret L."/>
            <person name="Lelandais-Briere C."/>
            <person name="Owens G.L."/>
            <person name="Carrere S."/>
            <person name="Mayjonade B."/>
            <person name="Legrand L."/>
            <person name="Gill N."/>
            <person name="Kane N.C."/>
            <person name="Bowers J.E."/>
            <person name="Hubner S."/>
            <person name="Bellec A."/>
            <person name="Berard A."/>
            <person name="Berges H."/>
            <person name="Blanchet N."/>
            <person name="Boniface M.C."/>
            <person name="Brunel D."/>
            <person name="Catrice O."/>
            <person name="Chaidir N."/>
            <person name="Claudel C."/>
            <person name="Donnadieu C."/>
            <person name="Faraut T."/>
            <person name="Fievet G."/>
            <person name="Helmstetter N."/>
            <person name="King M."/>
            <person name="Knapp S.J."/>
            <person name="Lai Z."/>
            <person name="Le Paslier M.C."/>
            <person name="Lippi Y."/>
            <person name="Lorenzon L."/>
            <person name="Mandel J.R."/>
            <person name="Marage G."/>
            <person name="Marchand G."/>
            <person name="Marquand E."/>
            <person name="Bret-Mestries E."/>
            <person name="Morien E."/>
            <person name="Nambeesan S."/>
            <person name="Nguyen T."/>
            <person name="Pegot-Espagnet P."/>
            <person name="Pouilly N."/>
            <person name="Raftis F."/>
            <person name="Sallet E."/>
            <person name="Schiex T."/>
            <person name="Thomas J."/>
            <person name="Vandecasteele C."/>
            <person name="Vares D."/>
            <person name="Vear F."/>
            <person name="Vautrin S."/>
            <person name="Crespi M."/>
            <person name="Mangin B."/>
            <person name="Burke J.M."/>
            <person name="Salse J."/>
            <person name="Munos S."/>
            <person name="Vincourt P."/>
            <person name="Rieseberg L.H."/>
            <person name="Langlade N.B."/>
        </authorList>
    </citation>
    <scope>NUCLEOTIDE SEQUENCE</scope>
    <source>
        <tissue evidence="4">Leaves</tissue>
    </source>
</reference>
<dbReference type="PANTHER" id="PTHR15503">
    <property type="entry name" value="LDOC1 RELATED"/>
    <property type="match status" value="1"/>
</dbReference>
<evidence type="ECO:0000259" key="3">
    <source>
        <dbReference type="Pfam" id="PF19259"/>
    </source>
</evidence>
<dbReference type="SUPFAM" id="SSF50630">
    <property type="entry name" value="Acid proteases"/>
    <property type="match status" value="1"/>
</dbReference>
<dbReference type="InterPro" id="IPR001969">
    <property type="entry name" value="Aspartic_peptidase_AS"/>
</dbReference>
<evidence type="ECO:0000256" key="1">
    <source>
        <dbReference type="SAM" id="Coils"/>
    </source>
</evidence>
<dbReference type="Gene3D" id="2.40.70.10">
    <property type="entry name" value="Acid Proteases"/>
    <property type="match status" value="1"/>
</dbReference>
<protein>
    <submittedName>
        <fullName evidence="4">Transcription factor interactor and regulator CCHC(Zn) family</fullName>
    </submittedName>
</protein>
<dbReference type="GO" id="GO:0004190">
    <property type="term" value="F:aspartic-type endopeptidase activity"/>
    <property type="evidence" value="ECO:0007669"/>
    <property type="project" value="InterPro"/>
</dbReference>
<name>A0A9K3J0N8_HELAN</name>
<accession>A0A9K3J0N8</accession>
<keyword evidence="5" id="KW-1185">Reference proteome</keyword>
<sequence length="661" mass="74511">MADDKTQLITTAGGEETRGRDDTRKGGRKNRDMSKDLVASLDKRVEDVETSIAEFKTQVEEFKAEVDIFQTNTNESLEQIGSELGELRDDIKLAMQVMQAELKEMFMKELGQVQSNIESKFAEKFKELQMELNICKQALANRGDTIITSKTEVPKPSPFVGKREARAVDDFIWEIEQYFEAIDIVDDGKKIKTVTLYLKETAALWWRRKHMEIEKGMCTINTWADFVKEIKKQFYPENAEHDAKIRLRNLRQKGSIKDYINEFTTLVLEIPDLSPKDALIYFVDGLQQWAKTELERRNVQDLSSAISVAENLHDRNESRSTRSATTETGDAKGGGAKPTNQNQYRKNDDRALTLYNKGKAINKGCFLCDGPHDARDCPKKARLTALIKTGDDEPDETEEVRLGAMQLQVLNALTQLTGKPLEMAKQTNPTTIEGNTKRQGLRFVSIEIKGETLKALVDTGASHNIMSLSEAKRLGLRITPQEGWIKAADGEPILIEGIAWGVKAKIGEWAGKLHFSIVPIDNYDIILGLDFFEKENVFPAPFLNTLYILKGDKVYATPLESNTRNRGKTLSAIQLMKTREAFGHRNEDVANLGGGGCHAPHKFSSKIQHSRTFRGHLHASRAAWKTPEQPVFFQQYGDTKKHKITAKKGLESAGNGWIYQP</sequence>
<organism evidence="4 5">
    <name type="scientific">Helianthus annuus</name>
    <name type="common">Common sunflower</name>
    <dbReference type="NCBI Taxonomy" id="4232"/>
    <lineage>
        <taxon>Eukaryota</taxon>
        <taxon>Viridiplantae</taxon>
        <taxon>Streptophyta</taxon>
        <taxon>Embryophyta</taxon>
        <taxon>Tracheophyta</taxon>
        <taxon>Spermatophyta</taxon>
        <taxon>Magnoliopsida</taxon>
        <taxon>eudicotyledons</taxon>
        <taxon>Gunneridae</taxon>
        <taxon>Pentapetalae</taxon>
        <taxon>asterids</taxon>
        <taxon>campanulids</taxon>
        <taxon>Asterales</taxon>
        <taxon>Asteraceae</taxon>
        <taxon>Asteroideae</taxon>
        <taxon>Heliantheae alliance</taxon>
        <taxon>Heliantheae</taxon>
        <taxon>Helianthus</taxon>
    </lineage>
</organism>